<reference evidence="2 3" key="1">
    <citation type="submission" date="2019-06" db="EMBL/GenBank/DDBJ databases">
        <title>Sequencing the genomes of 1000 actinobacteria strains.</title>
        <authorList>
            <person name="Klenk H.-P."/>
        </authorList>
    </citation>
    <scope>NUCLEOTIDE SEQUENCE [LARGE SCALE GENOMIC DNA]</scope>
    <source>
        <strain evidence="2 3">DSM 102200</strain>
    </source>
</reference>
<gene>
    <name evidence="2" type="ORF">FB559_6575</name>
</gene>
<sequence>MTSPTRTTQEPAESSRRVVPLMPPRIRKTIVTLHVIFAVGWLGTDFSMLGLGITGFSSSSLETMRESYLSMERIGAYVVIPVALCAVLTGLLLGLGTRWGLLRYHWVTVKLVVGLLALTLAVLPLQIQLHTAATAVQEPGATSDIGFVQYTLIIAPAVALALYSSNVVLSIFKPWGMSAYGKRRAAGERRNRD</sequence>
<feature type="transmembrane region" description="Helical" evidence="1">
    <location>
        <begin position="74"/>
        <end position="95"/>
    </location>
</feature>
<comment type="caution">
    <text evidence="2">The sequence shown here is derived from an EMBL/GenBank/DDBJ whole genome shotgun (WGS) entry which is preliminary data.</text>
</comment>
<accession>A0A543CUR1</accession>
<proteinExistence type="predicted"/>
<feature type="transmembrane region" description="Helical" evidence="1">
    <location>
        <begin position="147"/>
        <end position="172"/>
    </location>
</feature>
<feature type="transmembrane region" description="Helical" evidence="1">
    <location>
        <begin position="107"/>
        <end position="127"/>
    </location>
</feature>
<evidence type="ECO:0000313" key="3">
    <source>
        <dbReference type="Proteomes" id="UP000316096"/>
    </source>
</evidence>
<protein>
    <submittedName>
        <fullName evidence="2">Uncharacterized protein UPF0093</fullName>
    </submittedName>
</protein>
<dbReference type="AlphaFoldDB" id="A0A543CUR1"/>
<keyword evidence="3" id="KW-1185">Reference proteome</keyword>
<keyword evidence="1" id="KW-0472">Membrane</keyword>
<dbReference type="Proteomes" id="UP000316096">
    <property type="component" value="Unassembled WGS sequence"/>
</dbReference>
<keyword evidence="1" id="KW-0812">Transmembrane</keyword>
<dbReference type="OrthoDB" id="8082651at2"/>
<organism evidence="2 3">
    <name type="scientific">Actinoallomurus bryophytorum</name>
    <dbReference type="NCBI Taxonomy" id="1490222"/>
    <lineage>
        <taxon>Bacteria</taxon>
        <taxon>Bacillati</taxon>
        <taxon>Actinomycetota</taxon>
        <taxon>Actinomycetes</taxon>
        <taxon>Streptosporangiales</taxon>
        <taxon>Thermomonosporaceae</taxon>
        <taxon>Actinoallomurus</taxon>
    </lineage>
</organism>
<evidence type="ECO:0000256" key="1">
    <source>
        <dbReference type="SAM" id="Phobius"/>
    </source>
</evidence>
<keyword evidence="1" id="KW-1133">Transmembrane helix</keyword>
<feature type="transmembrane region" description="Helical" evidence="1">
    <location>
        <begin position="31"/>
        <end position="54"/>
    </location>
</feature>
<name>A0A543CUR1_9ACTN</name>
<evidence type="ECO:0000313" key="2">
    <source>
        <dbReference type="EMBL" id="TQM00852.1"/>
    </source>
</evidence>
<dbReference type="EMBL" id="VFOZ01000001">
    <property type="protein sequence ID" value="TQM00852.1"/>
    <property type="molecule type" value="Genomic_DNA"/>
</dbReference>